<comment type="caution">
    <text evidence="2">The sequence shown here is derived from an EMBL/GenBank/DDBJ whole genome shotgun (WGS) entry which is preliminary data.</text>
</comment>
<evidence type="ECO:0000313" key="3">
    <source>
        <dbReference type="Proteomes" id="UP001215151"/>
    </source>
</evidence>
<name>A0AAD7TPB1_9APHY</name>
<protein>
    <submittedName>
        <fullName evidence="2">Uncharacterized protein</fullName>
    </submittedName>
</protein>
<evidence type="ECO:0000256" key="1">
    <source>
        <dbReference type="SAM" id="SignalP"/>
    </source>
</evidence>
<keyword evidence="3" id="KW-1185">Reference proteome</keyword>
<dbReference type="EMBL" id="JAPEVG010000223">
    <property type="protein sequence ID" value="KAJ8473428.1"/>
    <property type="molecule type" value="Genomic_DNA"/>
</dbReference>
<dbReference type="AlphaFoldDB" id="A0AAD7TPB1"/>
<sequence length="127" mass="13472">MPSVSLHALALLAVTPLLLPFVRAGGTIACYTSHLNGGVGNIPIHNPEFYDGTDTYIGGPFSLACGEMVGRSDDYSTWEGGNGRTISAKFWITDDSCMNVETGGVHYWCCTGGIKQNDGSVTTCNFT</sequence>
<reference evidence="2" key="1">
    <citation type="submission" date="2022-11" db="EMBL/GenBank/DDBJ databases">
        <title>Genome Sequence of Cubamyces cubensis.</title>
        <authorList>
            <person name="Buettner E."/>
        </authorList>
    </citation>
    <scope>NUCLEOTIDE SEQUENCE</scope>
    <source>
        <strain evidence="2">MPL-01</strain>
    </source>
</reference>
<evidence type="ECO:0000313" key="2">
    <source>
        <dbReference type="EMBL" id="KAJ8473428.1"/>
    </source>
</evidence>
<dbReference type="Proteomes" id="UP001215151">
    <property type="component" value="Unassembled WGS sequence"/>
</dbReference>
<gene>
    <name evidence="2" type="ORF">ONZ51_g7876</name>
</gene>
<feature type="signal peptide" evidence="1">
    <location>
        <begin position="1"/>
        <end position="24"/>
    </location>
</feature>
<accession>A0AAD7TPB1</accession>
<feature type="chain" id="PRO_5042158508" evidence="1">
    <location>
        <begin position="25"/>
        <end position="127"/>
    </location>
</feature>
<keyword evidence="1" id="KW-0732">Signal</keyword>
<proteinExistence type="predicted"/>
<organism evidence="2 3">
    <name type="scientific">Trametes cubensis</name>
    <dbReference type="NCBI Taxonomy" id="1111947"/>
    <lineage>
        <taxon>Eukaryota</taxon>
        <taxon>Fungi</taxon>
        <taxon>Dikarya</taxon>
        <taxon>Basidiomycota</taxon>
        <taxon>Agaricomycotina</taxon>
        <taxon>Agaricomycetes</taxon>
        <taxon>Polyporales</taxon>
        <taxon>Polyporaceae</taxon>
        <taxon>Trametes</taxon>
    </lineage>
</organism>